<feature type="domain" description="Phospholipid/glycerol acyltransferase" evidence="7">
    <location>
        <begin position="151"/>
        <end position="274"/>
    </location>
</feature>
<organism evidence="8 9">
    <name type="scientific">Rubellimicrobium rubrum</name>
    <dbReference type="NCBI Taxonomy" id="2585369"/>
    <lineage>
        <taxon>Bacteria</taxon>
        <taxon>Pseudomonadati</taxon>
        <taxon>Pseudomonadota</taxon>
        <taxon>Alphaproteobacteria</taxon>
        <taxon>Rhodobacterales</taxon>
        <taxon>Roseobacteraceae</taxon>
        <taxon>Rubellimicrobium</taxon>
    </lineage>
</organism>
<dbReference type="SUPFAM" id="SSF69593">
    <property type="entry name" value="Glycerol-3-phosphate (1)-acyltransferase"/>
    <property type="match status" value="1"/>
</dbReference>
<name>A0A5C4N0V8_9RHOB</name>
<keyword evidence="8" id="KW-0012">Acyltransferase</keyword>
<dbReference type="GO" id="GO:0016024">
    <property type="term" value="P:CDP-diacylglycerol biosynthetic process"/>
    <property type="evidence" value="ECO:0007669"/>
    <property type="project" value="UniProtKB-UniPathway"/>
</dbReference>
<evidence type="ECO:0000259" key="7">
    <source>
        <dbReference type="SMART" id="SM00563"/>
    </source>
</evidence>
<comment type="pathway">
    <text evidence="2">Phospholipid metabolism; CDP-diacylglycerol biosynthesis; CDP-diacylglycerol from sn-glycerol 3-phosphate: step 1/3.</text>
</comment>
<dbReference type="Pfam" id="PF19277">
    <property type="entry name" value="GPAT_C"/>
    <property type="match status" value="1"/>
</dbReference>
<dbReference type="InterPro" id="IPR022284">
    <property type="entry name" value="GPAT/DHAPAT"/>
</dbReference>
<keyword evidence="6" id="KW-0812">Transmembrane</keyword>
<dbReference type="SMART" id="SM00563">
    <property type="entry name" value="PlsC"/>
    <property type="match status" value="1"/>
</dbReference>
<evidence type="ECO:0000313" key="8">
    <source>
        <dbReference type="EMBL" id="TNC49882.1"/>
    </source>
</evidence>
<keyword evidence="8" id="KW-0808">Transferase</keyword>
<evidence type="ECO:0000256" key="1">
    <source>
        <dbReference type="ARBA" id="ARBA00004184"/>
    </source>
</evidence>
<dbReference type="GO" id="GO:0004366">
    <property type="term" value="F:glycerol-3-phosphate O-acyltransferase activity"/>
    <property type="evidence" value="ECO:0007669"/>
    <property type="project" value="UniProtKB-EC"/>
</dbReference>
<protein>
    <recommendedName>
        <fullName evidence="4">Glycerol-3-phosphate acyltransferase</fullName>
        <ecNumber evidence="3">2.3.1.15</ecNumber>
    </recommendedName>
</protein>
<dbReference type="AlphaFoldDB" id="A0A5C4N0V8"/>
<dbReference type="EC" id="2.3.1.15" evidence="3"/>
<dbReference type="OrthoDB" id="335193at2"/>
<gene>
    <name evidence="8" type="ORF">FHG66_10240</name>
</gene>
<dbReference type="UniPathway" id="UPA00557">
    <property type="reaction ID" value="UER00612"/>
</dbReference>
<dbReference type="Proteomes" id="UP000305887">
    <property type="component" value="Unassembled WGS sequence"/>
</dbReference>
<keyword evidence="6" id="KW-1133">Transmembrane helix</keyword>
<dbReference type="InterPro" id="IPR002123">
    <property type="entry name" value="Plipid/glycerol_acylTrfase"/>
</dbReference>
<keyword evidence="6" id="KW-0472">Membrane</keyword>
<accession>A0A5C4N0V8</accession>
<comment type="catalytic activity">
    <reaction evidence="5">
        <text>sn-glycerol 3-phosphate + an acyl-CoA = a 1-acyl-sn-glycero-3-phosphate + CoA</text>
        <dbReference type="Rhea" id="RHEA:15325"/>
        <dbReference type="ChEBI" id="CHEBI:57287"/>
        <dbReference type="ChEBI" id="CHEBI:57597"/>
        <dbReference type="ChEBI" id="CHEBI:57970"/>
        <dbReference type="ChEBI" id="CHEBI:58342"/>
        <dbReference type="EC" id="2.3.1.15"/>
    </reaction>
</comment>
<comment type="subcellular location">
    <subcellularLocation>
        <location evidence="1">Endomembrane system</location>
        <topology evidence="1">Peripheral membrane protein</topology>
    </subcellularLocation>
</comment>
<sequence>MTRTVAIPLWLLILILLFAGVTFASHFLFPSVRWFFRRRMERVVARLNTRLKRPIEPFKLARRYDMIQRLIYDPAVARAVAEEAHAQGIPENVAFERARDFAREIVPGFSATVYFGWGTRLARWLSRSLYRIRLSEIDLAGLDRLPSDAAVVFVMNHRSNMDYVLVTWLVSGSGALSYAVGEWARVWPLSGMIRMMGAFFIRRRDRGALYRRVLARYVQLATAGGVTQAIFPEGRLSVDGRMGEPRLGLLSYIVEGVPDRARDVIFVPTALNYDRVIEDRFLIKAGVTGVRRFRPSLAEVMGGLGQHVWRRVTRRFRGFGTAKVALGQPLSLRAFLAQEPEHPTEALAAELMRRVSGVMPVVPVPLVARHLLDGLPRTPEALVAAVRADLSHLAAKGLDLPGRGPAKIVEDALGLLDDRGVVTRGPAGVARKPHEADLFAYYASSIAHHFATSAGD</sequence>
<evidence type="ECO:0000313" key="9">
    <source>
        <dbReference type="Proteomes" id="UP000305887"/>
    </source>
</evidence>
<dbReference type="GO" id="GO:0012505">
    <property type="term" value="C:endomembrane system"/>
    <property type="evidence" value="ECO:0007669"/>
    <property type="project" value="UniProtKB-SubCell"/>
</dbReference>
<dbReference type="RefSeq" id="WP_139076658.1">
    <property type="nucleotide sequence ID" value="NZ_VDFU01000009.1"/>
</dbReference>
<evidence type="ECO:0000256" key="3">
    <source>
        <dbReference type="ARBA" id="ARBA00013113"/>
    </source>
</evidence>
<reference evidence="8 9" key="1">
    <citation type="submission" date="2019-06" db="EMBL/GenBank/DDBJ databases">
        <title>YIM 131921 draft genome.</title>
        <authorList>
            <person name="Jiang L."/>
        </authorList>
    </citation>
    <scope>NUCLEOTIDE SEQUENCE [LARGE SCALE GENOMIC DNA]</scope>
    <source>
        <strain evidence="8 9">YIM 131921</strain>
    </source>
</reference>
<keyword evidence="9" id="KW-1185">Reference proteome</keyword>
<dbReference type="Pfam" id="PF01553">
    <property type="entry name" value="Acyltransferase"/>
    <property type="match status" value="1"/>
</dbReference>
<evidence type="ECO:0000256" key="4">
    <source>
        <dbReference type="ARBA" id="ARBA00013432"/>
    </source>
</evidence>
<dbReference type="InterPro" id="IPR045520">
    <property type="entry name" value="GPAT/DHAPAT_C"/>
</dbReference>
<dbReference type="PANTHER" id="PTHR12563:SF17">
    <property type="entry name" value="DIHYDROXYACETONE PHOSPHATE ACYLTRANSFERASE"/>
    <property type="match status" value="1"/>
</dbReference>
<comment type="caution">
    <text evidence="8">The sequence shown here is derived from an EMBL/GenBank/DDBJ whole genome shotgun (WGS) entry which is preliminary data.</text>
</comment>
<dbReference type="PANTHER" id="PTHR12563">
    <property type="entry name" value="GLYCEROL-3-PHOSPHATE ACYLTRANSFERASE"/>
    <property type="match status" value="1"/>
</dbReference>
<dbReference type="EMBL" id="VDFU01000009">
    <property type="protein sequence ID" value="TNC49882.1"/>
    <property type="molecule type" value="Genomic_DNA"/>
</dbReference>
<evidence type="ECO:0000256" key="6">
    <source>
        <dbReference type="SAM" id="Phobius"/>
    </source>
</evidence>
<evidence type="ECO:0000256" key="2">
    <source>
        <dbReference type="ARBA" id="ARBA00004765"/>
    </source>
</evidence>
<evidence type="ECO:0000256" key="5">
    <source>
        <dbReference type="ARBA" id="ARBA00048427"/>
    </source>
</evidence>
<proteinExistence type="predicted"/>
<feature type="transmembrane region" description="Helical" evidence="6">
    <location>
        <begin position="6"/>
        <end position="29"/>
    </location>
</feature>